<feature type="region of interest" description="Disordered" evidence="2">
    <location>
        <begin position="528"/>
        <end position="561"/>
    </location>
</feature>
<feature type="region of interest" description="Disordered" evidence="2">
    <location>
        <begin position="1537"/>
        <end position="1567"/>
    </location>
</feature>
<dbReference type="KEGG" id="lpan:LPMP_161050"/>
<feature type="region of interest" description="Disordered" evidence="2">
    <location>
        <begin position="2166"/>
        <end position="2194"/>
    </location>
</feature>
<feature type="region of interest" description="Disordered" evidence="2">
    <location>
        <begin position="1990"/>
        <end position="2009"/>
    </location>
</feature>
<feature type="compositionally biased region" description="Low complexity" evidence="2">
    <location>
        <begin position="537"/>
        <end position="551"/>
    </location>
</feature>
<feature type="region of interest" description="Disordered" evidence="2">
    <location>
        <begin position="247"/>
        <end position="272"/>
    </location>
</feature>
<dbReference type="eggNOG" id="ENOG502SM36">
    <property type="taxonomic scope" value="Eukaryota"/>
</dbReference>
<feature type="region of interest" description="Disordered" evidence="2">
    <location>
        <begin position="916"/>
        <end position="972"/>
    </location>
</feature>
<feature type="region of interest" description="Disordered" evidence="2">
    <location>
        <begin position="1141"/>
        <end position="1165"/>
    </location>
</feature>
<dbReference type="EMBL" id="CP009385">
    <property type="protein sequence ID" value="AIN96979.1"/>
    <property type="molecule type" value="Genomic_DNA"/>
</dbReference>
<reference evidence="3 4" key="1">
    <citation type="journal article" date="2015" name="Sci. Rep.">
        <title>The genome of Leishmania panamensis: insights into genomics of the L. (Viannia) subgenus.</title>
        <authorList>
            <person name="Llanes A."/>
            <person name="Restrepo C.M."/>
            <person name="Vecchio G.D."/>
            <person name="Anguizola F.J."/>
            <person name="Lleonart R."/>
        </authorList>
    </citation>
    <scope>NUCLEOTIDE SEQUENCE [LARGE SCALE GENOMIC DNA]</scope>
    <source>
        <strain evidence="3 4">MHOM/PA/94/PSC-1</strain>
    </source>
</reference>
<feature type="compositionally biased region" description="Polar residues" evidence="2">
    <location>
        <begin position="675"/>
        <end position="688"/>
    </location>
</feature>
<dbReference type="VEuPathDB" id="TriTrypDB:LPAL13_160015300"/>
<feature type="region of interest" description="Disordered" evidence="2">
    <location>
        <begin position="1930"/>
        <end position="1976"/>
    </location>
</feature>
<gene>
    <name evidence="3" type="ORF">LPMP_161050</name>
</gene>
<name>A0A088RNZ2_LEIPA</name>
<proteinExistence type="predicted"/>
<feature type="compositionally biased region" description="Polar residues" evidence="2">
    <location>
        <begin position="1557"/>
        <end position="1566"/>
    </location>
</feature>
<dbReference type="PANTHER" id="PTHR13037:SF24">
    <property type="entry name" value="POLYCOMB PROTEIN PCL-RELATED"/>
    <property type="match status" value="1"/>
</dbReference>
<feature type="region of interest" description="Disordered" evidence="2">
    <location>
        <begin position="2228"/>
        <end position="2247"/>
    </location>
</feature>
<feature type="region of interest" description="Disordered" evidence="2">
    <location>
        <begin position="1087"/>
        <end position="1118"/>
    </location>
</feature>
<keyword evidence="1" id="KW-0945">Host-virus interaction</keyword>
<feature type="region of interest" description="Disordered" evidence="2">
    <location>
        <begin position="295"/>
        <end position="320"/>
    </location>
</feature>
<feature type="compositionally biased region" description="Polar residues" evidence="2">
    <location>
        <begin position="642"/>
        <end position="664"/>
    </location>
</feature>
<evidence type="ECO:0000256" key="2">
    <source>
        <dbReference type="SAM" id="MobiDB-lite"/>
    </source>
</evidence>
<evidence type="ECO:0000313" key="4">
    <source>
        <dbReference type="Proteomes" id="UP000063063"/>
    </source>
</evidence>
<feature type="region of interest" description="Disordered" evidence="2">
    <location>
        <begin position="991"/>
        <end position="1012"/>
    </location>
</feature>
<evidence type="ECO:0000256" key="1">
    <source>
        <dbReference type="ARBA" id="ARBA00022581"/>
    </source>
</evidence>
<dbReference type="PANTHER" id="PTHR13037">
    <property type="entry name" value="FORMIN"/>
    <property type="match status" value="1"/>
</dbReference>
<feature type="compositionally biased region" description="Low complexity" evidence="2">
    <location>
        <begin position="1944"/>
        <end position="1957"/>
    </location>
</feature>
<sequence length="2345" mass="243617">MRSIAPPPHDPSSLTLPLRHNARKSAAVSPSLDGSAMDATMPNDQLHLLPISSSPACASTAWYTPSADVTTASQLFDNLGSLQGVDMLANVPISSAAAATGEASSVTSVAQPSALLVPQALDAPPIHMDDHADVCMALRMASATGGSAPVFVPEIAPTKAVDSVSGEVNAPHTSCSQALSPPTATEVLPPYRKGVSDGSSFTCPFVAAAAALQLLPSSFSAMPAPDMSHRTPAALRVGEDGYMQSRFSGHRTTASTPDSQQPPLTDVTHAPLSLLGSSSENSLAAGPTVLSVACGSAPAEEGSGQSSKATEKTSPRRLPIAVLSSKTTSRGTLASDSPHECPLIFSATAAATAQQCGAWRGNRHCNEFHSRRLSRGDAGGSPSVSIKEPRAAAPPLCCAVSDAVADTIVAMLPSAAFTRPSSPYTTFRQPARPRDQASPPPQASTTLLPPPTTKATMPLSASFPAGVALSLDGALRSCVDDVVSVLNMNRSPSLATAVGFGAATAAAGTGTSASLFDSSAGVVVETSAMRQRTRDGALPAQPVQQAPPAKQNPRRSPPSMCSDVLQQSVDARAAVTPVMSADVRTFSPSPQGAARTTTAEVLRRGGHQPQDCGVRCMGGGVLDAPQASTLVEVPAWYPPTLHTNPTGPAADTASQPSHFESESMTYRRALDAATGDNTSTPTDTSATLQDDRPHRNDILNLHSTSCSDVRARFKPMSLEAATRQETSQLCDQSIHDSKGSCCGDAIREAVKETANVATQGTPKVKRLSTPHEGDRVDVQHSAESGGTLIIHRAPASAGIFAHESRCAMQEGGDGAIAVPSHSHQRARHTPTIQSPTSCSIAVVVAYPSSSTGGGSPIPLVATTTPLSAAVAHLPLTVPQPTSAVVLAAEESRDAPRLHVVTSGRLDNTQMSRHSLQVQRLPPTPQPAARTLAPPSSIGSAAPLPHHTEAATDSMSVLPQPPVPGAAPPAQSVANSQTLLTNTRTEFVARSSVAAREAPSPMPTISNSKSPPIVETAHDVPVATAARRFPQLEMLTVPAVDHAHRITAASPPSPAQQRSTAQGELAAPPALPMRYITETACVAQRYTAVSPSRSASRSTPASGGEAVPRVSALSPPCPPGAPVNTSVRAIAAPPYVRDATFKRRHERSTPRSARYRGPPGGSRGDYRAAAHAVSAASAAPPSSFAHVTDGEQVQMKPCRLLMCSSSPPGPPARRPAHAAPLPVCIAVDHVTASLSGVPETIPPCRPLDVRDAGTEGVALSIIPASIGTSGSNVSSPAESELLGVLMDWTPTRLAVSQQRRTAQQEAAEMKVVCGANLEKQWTERTPRAAAAVPVPATQAQALNRRTTLHTGRSCVSNTAATSANPWGGDTRGVSAASALVHHDCQGAQAVLQRVDRRGTVAVTGAPHTSLPARVVPVADSLLSHLTPAPQERRAPPIYSHARGGKVPGALGPITRLPTLWGAAAAPCTRNGRTESGVRSRSQTTTLTLPTSVTTAATHPLPLPSGPSWERIEPLPVEHLPSATPTATLPMARTFPLDSVPSKKTGTPPAVPHRVRASPSLSSCLRQQRSPREAVFTSPKPAPVQHPACPAAAELLRQASLLTAPRQRGEGARNEFASGMTLAASSATSVVQQLACGAASGMPQGAVTWEVLPGTHCSGCGWVSLVSSYPSSAASSCLQRRQLQTGCRSGLPRSLPFLALTPDPMGMAMLSSMPEAAMPRPFSTEAGGHGRRQARPLLWKEPQATQRSSPFTWSCWRGRHTLTSGQRLPERLQPHVHGARTGDFLVELPSNPDMVGDADNAALPRCRPTLSCRATAVAAGRVGTVGDGGELAAIASPIPAAPPSLGLHTVHPAATPERLGGRAGAAAEGDATSGYATAGQPLHRVVAIAPPLPPATAATTEAATPARTYAESVLTRVSNHYSACQHAWQLPSTQSGLPPPSQVFYSQSSQGTGSQSPQDGRGGEARGITGTVSGPRSLPAAEAGMALLHTTAAVDPSEPSPRYPRSRASLQRYSGRTNAALRGADGAINEDKPQRAPRLTRALLDRLQRSHAATAAASSRPHHLPSNLLLEEALVADWHDATQHSSQGGNGASSVPAMAQRPRLSSLSRGRSTRVPAVLPSSEWAAAYSNPVPASPPPQLHAAAGPAPTDIRAESLITVQPEHTAAVQQGPLYRQPYPSPSFSPDPVAPPPAMRDSQGAVLRAPYPQGLSLLVPSHQAPPRRLRRNLVEQPARKPAAHKGTSTANSGPVGLAEMTLEPAKALATPSPLALLEHQRTPVLTAITIVPPAPRPGPWVPEGNRRGLSTEVQSTTETYPRQGSSVQRIRSFFRVFRARQEQRRGGRVWVAH</sequence>
<protein>
    <submittedName>
        <fullName evidence="3">Uncharacterized protein</fullName>
    </submittedName>
</protein>
<feature type="region of interest" description="Disordered" evidence="2">
    <location>
        <begin position="642"/>
        <end position="692"/>
    </location>
</feature>
<feature type="compositionally biased region" description="Low complexity" evidence="2">
    <location>
        <begin position="2099"/>
        <end position="2112"/>
    </location>
</feature>
<dbReference type="Proteomes" id="UP000063063">
    <property type="component" value="Chromosome 16"/>
</dbReference>
<dbReference type="GeneID" id="22573683"/>
<dbReference type="VEuPathDB" id="TriTrypDB:LPMP_161050"/>
<feature type="region of interest" description="Disordered" evidence="2">
    <location>
        <begin position="421"/>
        <end position="459"/>
    </location>
</feature>
<feature type="region of interest" description="Disordered" evidence="2">
    <location>
        <begin position="2080"/>
        <end position="2113"/>
    </location>
</feature>
<feature type="compositionally biased region" description="Pro residues" evidence="2">
    <location>
        <begin position="438"/>
        <end position="452"/>
    </location>
</feature>
<feature type="compositionally biased region" description="Polar residues" evidence="2">
    <location>
        <begin position="247"/>
        <end position="263"/>
    </location>
</feature>
<evidence type="ECO:0000313" key="3">
    <source>
        <dbReference type="EMBL" id="AIN96979.1"/>
    </source>
</evidence>
<dbReference type="OrthoDB" id="267484at2759"/>
<accession>A0A088RNZ2</accession>
<organism evidence="3 4">
    <name type="scientific">Leishmania panamensis</name>
    <dbReference type="NCBI Taxonomy" id="5679"/>
    <lineage>
        <taxon>Eukaryota</taxon>
        <taxon>Discoba</taxon>
        <taxon>Euglenozoa</taxon>
        <taxon>Kinetoplastea</taxon>
        <taxon>Metakinetoplastina</taxon>
        <taxon>Trypanosomatida</taxon>
        <taxon>Trypanosomatidae</taxon>
        <taxon>Leishmaniinae</taxon>
        <taxon>Leishmania</taxon>
        <taxon>Leishmania guyanensis species complex</taxon>
    </lineage>
</organism>
<keyword evidence="4" id="KW-1185">Reference proteome</keyword>
<dbReference type="RefSeq" id="XP_010697632.1">
    <property type="nucleotide sequence ID" value="XM_010699330.1"/>
</dbReference>
<feature type="compositionally biased region" description="Low complexity" evidence="2">
    <location>
        <begin position="1089"/>
        <end position="1103"/>
    </location>
</feature>
<feature type="compositionally biased region" description="Pro residues" evidence="2">
    <location>
        <begin position="2175"/>
        <end position="2190"/>
    </location>
</feature>